<dbReference type="SUPFAM" id="SSF53335">
    <property type="entry name" value="S-adenosyl-L-methionine-dependent methyltransferases"/>
    <property type="match status" value="1"/>
</dbReference>
<keyword evidence="4" id="KW-1185">Reference proteome</keyword>
<evidence type="ECO:0000259" key="2">
    <source>
        <dbReference type="Pfam" id="PF08484"/>
    </source>
</evidence>
<dbReference type="Pfam" id="PF08421">
    <property type="entry name" value="Methyltransf_13"/>
    <property type="match status" value="1"/>
</dbReference>
<dbReference type="InterPro" id="IPR013691">
    <property type="entry name" value="MeTrfase_14"/>
</dbReference>
<dbReference type="Gene3D" id="6.10.250.3100">
    <property type="match status" value="1"/>
</dbReference>
<evidence type="ECO:0000313" key="3">
    <source>
        <dbReference type="EMBL" id="RKT59645.1"/>
    </source>
</evidence>
<dbReference type="RefSeq" id="WP_121457870.1">
    <property type="nucleotide sequence ID" value="NZ_RBXP01000013.1"/>
</dbReference>
<dbReference type="AlphaFoldDB" id="A0A495WFU9"/>
<comment type="caution">
    <text evidence="3">The sequence shown here is derived from an EMBL/GenBank/DDBJ whole genome shotgun (WGS) entry which is preliminary data.</text>
</comment>
<dbReference type="PANTHER" id="PTHR43861:SF5">
    <property type="entry name" value="BLL5978 PROTEIN"/>
    <property type="match status" value="1"/>
</dbReference>
<dbReference type="EMBL" id="RBXP01000013">
    <property type="protein sequence ID" value="RKT59645.1"/>
    <property type="molecule type" value="Genomic_DNA"/>
</dbReference>
<dbReference type="Pfam" id="PF08484">
    <property type="entry name" value="Methyltransf_14"/>
    <property type="match status" value="1"/>
</dbReference>
<dbReference type="Pfam" id="PF13489">
    <property type="entry name" value="Methyltransf_23"/>
    <property type="match status" value="1"/>
</dbReference>
<gene>
    <name evidence="3" type="ORF">DFR40_1534</name>
</gene>
<dbReference type="GO" id="GO:0008168">
    <property type="term" value="F:methyltransferase activity"/>
    <property type="evidence" value="ECO:0007669"/>
    <property type="project" value="UniProtKB-KW"/>
</dbReference>
<dbReference type="GO" id="GO:0032259">
    <property type="term" value="P:methylation"/>
    <property type="evidence" value="ECO:0007669"/>
    <property type="project" value="UniProtKB-KW"/>
</dbReference>
<dbReference type="Proteomes" id="UP000270626">
    <property type="component" value="Unassembled WGS sequence"/>
</dbReference>
<protein>
    <submittedName>
        <fullName evidence="3">Methyltransferase family protein</fullName>
    </submittedName>
</protein>
<feature type="domain" description="Methyltransferase putative zinc binding" evidence="1">
    <location>
        <begin position="6"/>
        <end position="65"/>
    </location>
</feature>
<sequence length="407" mass="44585">MKIKKCRLCQSEHIEKVVDLGFHPLADTFLPEELLLGPEVSVPLQLGLCRSCGHVFTLYSVSAVERYQKQDYSYDSSNSKVSIAHFKEFSDAVLAVKQPEKNSLIVDIGSNIGTLLSHFQGVGYDNVLGVEPSGNISALAIKAGVPTINDFFSTAIVEHLKGLGAVQVLLSANVLNHADDLGALLETAKQVLAEDGVFVFEVPYLLDLVQGTAFDTIYHEHVHYYGIQPLSAALQRSGFSIFQVDRLDYMCGSIRVYTRLGGTHAQVVESMIENERSFRLYEAETFRAFMERVRKVKTTVVAHLANIKLAGGKIIGIGAATKGNTFLNYCRLDADVIAYVADASPLKIGKMTPGSHIPIIADQDIDEAATHALILPWNIAPMLQAKLSHLGLEFYVPQVETLNNATH</sequence>
<keyword evidence="3" id="KW-0808">Transferase</keyword>
<accession>A0A495WFU9</accession>
<reference evidence="3 4" key="1">
    <citation type="submission" date="2018-10" db="EMBL/GenBank/DDBJ databases">
        <title>Genomic Encyclopedia of Type Strains, Phase IV (KMG-IV): sequencing the most valuable type-strain genomes for metagenomic binning, comparative biology and taxonomic classification.</title>
        <authorList>
            <person name="Goeker M."/>
        </authorList>
    </citation>
    <scope>NUCLEOTIDE SEQUENCE [LARGE SCALE GENOMIC DNA]</scope>
    <source>
        <strain evidence="3 4">DSM 23841</strain>
    </source>
</reference>
<dbReference type="InterPro" id="IPR029063">
    <property type="entry name" value="SAM-dependent_MTases_sf"/>
</dbReference>
<dbReference type="InterPro" id="IPR038576">
    <property type="entry name" value="Methyltransf_Zn-bd_dom_put_sf"/>
</dbReference>
<feature type="domain" description="C-methyltransferase" evidence="2">
    <location>
        <begin position="252"/>
        <end position="389"/>
    </location>
</feature>
<evidence type="ECO:0000259" key="1">
    <source>
        <dbReference type="Pfam" id="PF08421"/>
    </source>
</evidence>
<organism evidence="3 4">
    <name type="scientific">Azonexus fungiphilus</name>
    <dbReference type="NCBI Taxonomy" id="146940"/>
    <lineage>
        <taxon>Bacteria</taxon>
        <taxon>Pseudomonadati</taxon>
        <taxon>Pseudomonadota</taxon>
        <taxon>Betaproteobacteria</taxon>
        <taxon>Rhodocyclales</taxon>
        <taxon>Azonexaceae</taxon>
        <taxon>Azonexus</taxon>
    </lineage>
</organism>
<dbReference type="Gene3D" id="6.20.50.110">
    <property type="entry name" value="Methyltransferase, zinc-binding domain"/>
    <property type="match status" value="1"/>
</dbReference>
<keyword evidence="3" id="KW-0489">Methyltransferase</keyword>
<dbReference type="Gene3D" id="3.40.50.150">
    <property type="entry name" value="Vaccinia Virus protein VP39"/>
    <property type="match status" value="1"/>
</dbReference>
<name>A0A495WFU9_9RHOO</name>
<dbReference type="Gene3D" id="3.40.50.720">
    <property type="entry name" value="NAD(P)-binding Rossmann-like Domain"/>
    <property type="match status" value="1"/>
</dbReference>
<evidence type="ECO:0000313" key="4">
    <source>
        <dbReference type="Proteomes" id="UP000270626"/>
    </source>
</evidence>
<dbReference type="OrthoDB" id="9815644at2"/>
<dbReference type="InterPro" id="IPR013630">
    <property type="entry name" value="Methyltransf_Zn-bd_dom_put"/>
</dbReference>
<dbReference type="PANTHER" id="PTHR43861">
    <property type="entry name" value="TRANS-ACONITATE 2-METHYLTRANSFERASE-RELATED"/>
    <property type="match status" value="1"/>
</dbReference>
<proteinExistence type="predicted"/>